<protein>
    <submittedName>
        <fullName evidence="2">Uncharacterized protein</fullName>
    </submittedName>
</protein>
<dbReference type="AlphaFoldDB" id="A0A645CQ18"/>
<feature type="region of interest" description="Disordered" evidence="1">
    <location>
        <begin position="1"/>
        <end position="27"/>
    </location>
</feature>
<evidence type="ECO:0000256" key="1">
    <source>
        <dbReference type="SAM" id="MobiDB-lite"/>
    </source>
</evidence>
<dbReference type="EMBL" id="VSSQ01029022">
    <property type="protein sequence ID" value="MPM78974.1"/>
    <property type="molecule type" value="Genomic_DNA"/>
</dbReference>
<reference evidence="2" key="1">
    <citation type="submission" date="2019-08" db="EMBL/GenBank/DDBJ databases">
        <authorList>
            <person name="Kucharzyk K."/>
            <person name="Murdoch R.W."/>
            <person name="Higgins S."/>
            <person name="Loffler F."/>
        </authorList>
    </citation>
    <scope>NUCLEOTIDE SEQUENCE</scope>
</reference>
<proteinExistence type="predicted"/>
<sequence length="107" mass="12430">MTDLSSRNESKNSAYHTKPSPENRHNPHLFAGQHFAVASSNRGGNFSIFKRQVTGDFVGHQHGYFFEKFPEFFWSGFYVPNKRQFMLYQRVVNNFCIHLNISNQAAL</sequence>
<gene>
    <name evidence="2" type="ORF">SDC9_125989</name>
</gene>
<accession>A0A645CQ18</accession>
<name>A0A645CQ18_9ZZZZ</name>
<comment type="caution">
    <text evidence="2">The sequence shown here is derived from an EMBL/GenBank/DDBJ whole genome shotgun (WGS) entry which is preliminary data.</text>
</comment>
<evidence type="ECO:0000313" key="2">
    <source>
        <dbReference type="EMBL" id="MPM78974.1"/>
    </source>
</evidence>
<organism evidence="2">
    <name type="scientific">bioreactor metagenome</name>
    <dbReference type="NCBI Taxonomy" id="1076179"/>
    <lineage>
        <taxon>unclassified sequences</taxon>
        <taxon>metagenomes</taxon>
        <taxon>ecological metagenomes</taxon>
    </lineage>
</organism>
<feature type="compositionally biased region" description="Basic and acidic residues" evidence="1">
    <location>
        <begin position="1"/>
        <end position="10"/>
    </location>
</feature>